<evidence type="ECO:0000259" key="5">
    <source>
        <dbReference type="PROSITE" id="PS50104"/>
    </source>
</evidence>
<keyword evidence="1" id="KW-0433">Leucine-rich repeat</keyword>
<keyword evidence="2" id="KW-0677">Repeat</keyword>
<dbReference type="Pfam" id="PF00931">
    <property type="entry name" value="NB-ARC"/>
    <property type="match status" value="1"/>
</dbReference>
<keyword evidence="4" id="KW-0520">NAD</keyword>
<dbReference type="GO" id="GO:0006952">
    <property type="term" value="P:defense response"/>
    <property type="evidence" value="ECO:0007669"/>
    <property type="project" value="UniProtKB-KW"/>
</dbReference>
<dbReference type="InterPro" id="IPR000157">
    <property type="entry name" value="TIR_dom"/>
</dbReference>
<dbReference type="Pfam" id="PF23286">
    <property type="entry name" value="LRR_13"/>
    <property type="match status" value="1"/>
</dbReference>
<dbReference type="InterPro" id="IPR027417">
    <property type="entry name" value="P-loop_NTPase"/>
</dbReference>
<evidence type="ECO:0000256" key="2">
    <source>
        <dbReference type="ARBA" id="ARBA00022737"/>
    </source>
</evidence>
<proteinExistence type="predicted"/>
<dbReference type="Gene3D" id="3.40.50.10140">
    <property type="entry name" value="Toll/interleukin-1 receptor homology (TIR) domain"/>
    <property type="match status" value="1"/>
</dbReference>
<evidence type="ECO:0000256" key="1">
    <source>
        <dbReference type="ARBA" id="ARBA00022614"/>
    </source>
</evidence>
<dbReference type="FunFam" id="3.40.50.10140:FF:000007">
    <property type="entry name" value="Disease resistance protein (TIR-NBS-LRR class)"/>
    <property type="match status" value="1"/>
</dbReference>
<dbReference type="Pfam" id="PF01582">
    <property type="entry name" value="TIR"/>
    <property type="match status" value="1"/>
</dbReference>
<dbReference type="PANTHER" id="PTHR11017:SF587">
    <property type="entry name" value="NB-ARC DOMAIN PROTEIN"/>
    <property type="match status" value="1"/>
</dbReference>
<dbReference type="InterPro" id="IPR035897">
    <property type="entry name" value="Toll_tir_struct_dom_sf"/>
</dbReference>
<dbReference type="InterPro" id="IPR002182">
    <property type="entry name" value="NB-ARC"/>
</dbReference>
<evidence type="ECO:0000313" key="6">
    <source>
        <dbReference type="EMBL" id="KAK4259588.1"/>
    </source>
</evidence>
<dbReference type="InterPro" id="IPR042197">
    <property type="entry name" value="Apaf_helical"/>
</dbReference>
<dbReference type="Gene3D" id="1.10.8.430">
    <property type="entry name" value="Helical domain of apoptotic protease-activating factors"/>
    <property type="match status" value="1"/>
</dbReference>
<dbReference type="InterPro" id="IPR058546">
    <property type="entry name" value="RPS4B/Roq1-like_LRR"/>
</dbReference>
<accession>A0AAE1J050</accession>
<dbReference type="PANTHER" id="PTHR11017">
    <property type="entry name" value="LEUCINE-RICH REPEAT-CONTAINING PROTEIN"/>
    <property type="match status" value="1"/>
</dbReference>
<dbReference type="Proteomes" id="UP001293593">
    <property type="component" value="Unassembled WGS sequence"/>
</dbReference>
<dbReference type="Pfam" id="PF23282">
    <property type="entry name" value="WHD_ROQ1"/>
    <property type="match status" value="1"/>
</dbReference>
<protein>
    <recommendedName>
        <fullName evidence="5">TIR domain-containing protein</fullName>
    </recommendedName>
</protein>
<dbReference type="AlphaFoldDB" id="A0AAE1J050"/>
<dbReference type="InterPro" id="IPR044974">
    <property type="entry name" value="Disease_R_plants"/>
</dbReference>
<dbReference type="SUPFAM" id="SSF46785">
    <property type="entry name" value="Winged helix' DNA-binding domain"/>
    <property type="match status" value="1"/>
</dbReference>
<dbReference type="PRINTS" id="PR00364">
    <property type="entry name" value="DISEASERSIST"/>
</dbReference>
<dbReference type="EMBL" id="JAWXYG010000011">
    <property type="protein sequence ID" value="KAK4259588.1"/>
    <property type="molecule type" value="Genomic_DNA"/>
</dbReference>
<dbReference type="Gene3D" id="3.40.50.300">
    <property type="entry name" value="P-loop containing nucleotide triphosphate hydrolases"/>
    <property type="match status" value="1"/>
</dbReference>
<dbReference type="InterPro" id="IPR036390">
    <property type="entry name" value="WH_DNA-bd_sf"/>
</dbReference>
<keyword evidence="7" id="KW-1185">Reference proteome</keyword>
<dbReference type="GO" id="GO:0007165">
    <property type="term" value="P:signal transduction"/>
    <property type="evidence" value="ECO:0007669"/>
    <property type="project" value="InterPro"/>
</dbReference>
<dbReference type="SMART" id="SM00255">
    <property type="entry name" value="TIR"/>
    <property type="match status" value="1"/>
</dbReference>
<dbReference type="InterPro" id="IPR058192">
    <property type="entry name" value="WHD_ROQ1-like"/>
</dbReference>
<sequence length="1130" mass="130590">MAIQVAETSSFGFSRKSKYRYDVFLSFRGEDTRKSFTVHLYDALRKKGINAFIDDKKLGKGEQIAPTLLKAIERSRISIVVFSANYATSTWCLDELAHIIRCKKVKNQLVMPIFYKVDPIDVQYQRNSFGEAMAAHEAGRFSNNLEKVQKWRSTLFEAASLPSAWLYEDGCEFGFIDRIVEHAYSMLPTKRFHNIGYMVGLEPRIEEVMSLIDKSDDHVCMLGIYGTGGVGKTTLAKALYNSIFYLFDGASFLFDVREESNKYQGIVHLQQTLLSEIVEENRMTFGSVDEGISKIKHRLSHKKVLLVLDDVDEVEQLEQLAGGYDWFGCGSKVIITTRNKQLLIAHNVEKTYEMKELNKLYSLELFCWHAFGMRNPPDDFKIMSNHVLRYVHGLPLALKVVGSNLANKDIEEWRSTLEKYKRILQRTIHEVLRISYDCLQDGAKRVFLDIACFFKKKTLKFIEDILEACDDGARFYIEILVDKSLITIDETSSCLYMHDLIQQMGKEIVRQEAPSNLGQRSRLWYYKDVFKVLHENLGSNSIEGIILDPPHQEEVEWSGTAFEKMNNLKILIIRNAQFLTSPKYFPSSLRLLDWKGYPSTTLPTEFSPSKLIFLKLPQSPFRLEEPFKKFEYMTYLNFSKCAFITEVPDMSELKNLKALIFRTCHNLTKVHDSVGSLSKLERLDFSECSRLTRFPHKINMASLQELDLGFCKSLDYFPDIVGKMENLFNVTATMTAIKELPPSIGNLPELSRLDLSSCRSLRELPNSLLTSPNLTDLQLADIHPLGRESFKKVMQQNQQVSSHEDIEVLNLKNVSLLDEDLHLTLKWFRNVEFLNLSRNDFVSLPECIKECPYLEYLHVDDCKRLRDIPELPSTLQNIDASYCTSLTPESIGHLWTQAKEGFRVAIDMPATTFPDWLDSCCKGGKLSFRVRGDFPPVLVAFETGKANTNMIYFYEIYMSFNGRNKMPWTILSDRQARANGRVYFSVASEGHLYFFDVIRDFEEEELQGLNKFLGLDWNDVDIQVRCDPPDMSIVKCGVYFDKEQTNMENVQFNSSYLHSVKASRTSLKRKTVASHPTEPPHKKHLKRFKEKIYYTKKRTRKTKPHQIVHSPHKRKMSFPMSKHLWRALYS</sequence>
<comment type="caution">
    <text evidence="6">The sequence shown here is derived from an EMBL/GenBank/DDBJ whole genome shotgun (WGS) entry which is preliminary data.</text>
</comment>
<reference evidence="6" key="1">
    <citation type="submission" date="2023-10" db="EMBL/GenBank/DDBJ databases">
        <title>Chromosome-level genome of the transformable northern wattle, Acacia crassicarpa.</title>
        <authorList>
            <person name="Massaro I."/>
            <person name="Sinha N.R."/>
            <person name="Poethig S."/>
            <person name="Leichty A.R."/>
        </authorList>
    </citation>
    <scope>NUCLEOTIDE SEQUENCE</scope>
    <source>
        <strain evidence="6">Acra3RX</strain>
        <tissue evidence="6">Leaf</tissue>
    </source>
</reference>
<keyword evidence="3" id="KW-0611">Plant defense</keyword>
<evidence type="ECO:0000256" key="4">
    <source>
        <dbReference type="ARBA" id="ARBA00023027"/>
    </source>
</evidence>
<feature type="domain" description="TIR" evidence="5">
    <location>
        <begin position="19"/>
        <end position="187"/>
    </location>
</feature>
<dbReference type="GO" id="GO:0043531">
    <property type="term" value="F:ADP binding"/>
    <property type="evidence" value="ECO:0007669"/>
    <property type="project" value="InterPro"/>
</dbReference>
<evidence type="ECO:0000256" key="3">
    <source>
        <dbReference type="ARBA" id="ARBA00022821"/>
    </source>
</evidence>
<dbReference type="SUPFAM" id="SSF52058">
    <property type="entry name" value="L domain-like"/>
    <property type="match status" value="1"/>
</dbReference>
<organism evidence="6 7">
    <name type="scientific">Acacia crassicarpa</name>
    <name type="common">northern wattle</name>
    <dbReference type="NCBI Taxonomy" id="499986"/>
    <lineage>
        <taxon>Eukaryota</taxon>
        <taxon>Viridiplantae</taxon>
        <taxon>Streptophyta</taxon>
        <taxon>Embryophyta</taxon>
        <taxon>Tracheophyta</taxon>
        <taxon>Spermatophyta</taxon>
        <taxon>Magnoliopsida</taxon>
        <taxon>eudicotyledons</taxon>
        <taxon>Gunneridae</taxon>
        <taxon>Pentapetalae</taxon>
        <taxon>rosids</taxon>
        <taxon>fabids</taxon>
        <taxon>Fabales</taxon>
        <taxon>Fabaceae</taxon>
        <taxon>Caesalpinioideae</taxon>
        <taxon>mimosoid clade</taxon>
        <taxon>Acacieae</taxon>
        <taxon>Acacia</taxon>
    </lineage>
</organism>
<dbReference type="SUPFAM" id="SSF52200">
    <property type="entry name" value="Toll/Interleukin receptor TIR domain"/>
    <property type="match status" value="1"/>
</dbReference>
<dbReference type="Gene3D" id="3.80.10.10">
    <property type="entry name" value="Ribonuclease Inhibitor"/>
    <property type="match status" value="2"/>
</dbReference>
<gene>
    <name evidence="6" type="ORF">QN277_005904</name>
</gene>
<dbReference type="PROSITE" id="PS50104">
    <property type="entry name" value="TIR"/>
    <property type="match status" value="1"/>
</dbReference>
<name>A0AAE1J050_9FABA</name>
<dbReference type="SUPFAM" id="SSF52540">
    <property type="entry name" value="P-loop containing nucleoside triphosphate hydrolases"/>
    <property type="match status" value="1"/>
</dbReference>
<evidence type="ECO:0000313" key="7">
    <source>
        <dbReference type="Proteomes" id="UP001293593"/>
    </source>
</evidence>
<dbReference type="InterPro" id="IPR032675">
    <property type="entry name" value="LRR_dom_sf"/>
</dbReference>